<feature type="domain" description="Response regulatory" evidence="10">
    <location>
        <begin position="4"/>
        <end position="117"/>
    </location>
</feature>
<evidence type="ECO:0000256" key="8">
    <source>
        <dbReference type="PROSITE-ProRule" id="PRU00169"/>
    </source>
</evidence>
<dbReference type="Gene3D" id="3.40.50.2300">
    <property type="match status" value="1"/>
</dbReference>
<dbReference type="InterPro" id="IPR036388">
    <property type="entry name" value="WH-like_DNA-bd_sf"/>
</dbReference>
<dbReference type="PROSITE" id="PS51755">
    <property type="entry name" value="OMPR_PHOB"/>
    <property type="match status" value="1"/>
</dbReference>
<evidence type="ECO:0000259" key="10">
    <source>
        <dbReference type="PROSITE" id="PS50110"/>
    </source>
</evidence>
<sequence length="231" mass="26593">MKRNLLIVEDDPKIRRLLTVYFRDEGFNILEAETGEEAIRVFQNEKIDLVFLDIMLPETDGLRVCEIIRETSDVPIIMLTAKSQEEDKLRGFEYGADEYVTKPFSLKVLAARAQAMMKRVEGKVSKNGSIFRAGGLMVDLANGEVQINEVPVILTQKEINLLILLIHNNGIILSKEQILDKVWGFDYDGDPRTVDTHIKRLRQKLKNQNIYIKTLRGRGYCFDTDLLKYKD</sequence>
<organism evidence="12 13">
    <name type="scientific">Anaeromicropila herbilytica</name>
    <dbReference type="NCBI Taxonomy" id="2785025"/>
    <lineage>
        <taxon>Bacteria</taxon>
        <taxon>Bacillati</taxon>
        <taxon>Bacillota</taxon>
        <taxon>Clostridia</taxon>
        <taxon>Lachnospirales</taxon>
        <taxon>Lachnospiraceae</taxon>
        <taxon>Anaeromicropila</taxon>
    </lineage>
</organism>
<dbReference type="AlphaFoldDB" id="A0A7R7EHZ7"/>
<accession>A0A7R7EHZ7</accession>
<dbReference type="EMBL" id="AP024169">
    <property type="protein sequence ID" value="BCN29216.1"/>
    <property type="molecule type" value="Genomic_DNA"/>
</dbReference>
<keyword evidence="3" id="KW-0902">Two-component regulatory system</keyword>
<dbReference type="Proteomes" id="UP000595897">
    <property type="component" value="Chromosome"/>
</dbReference>
<reference evidence="12 13" key="1">
    <citation type="submission" date="2020-11" db="EMBL/GenBank/DDBJ databases">
        <title>Draft genome sequencing of a Lachnospiraceae strain isolated from anoxic soil subjected to BSD treatment.</title>
        <authorList>
            <person name="Uek A."/>
            <person name="Tonouchi A."/>
        </authorList>
    </citation>
    <scope>NUCLEOTIDE SEQUENCE [LARGE SCALE GENOMIC DNA]</scope>
    <source>
        <strain evidence="12 13">TB5</strain>
    </source>
</reference>
<dbReference type="InterPro" id="IPR001789">
    <property type="entry name" value="Sig_transdc_resp-reg_receiver"/>
</dbReference>
<dbReference type="Gene3D" id="6.10.250.690">
    <property type="match status" value="1"/>
</dbReference>
<evidence type="ECO:0000256" key="1">
    <source>
        <dbReference type="ARBA" id="ARBA00018672"/>
    </source>
</evidence>
<keyword evidence="4" id="KW-0805">Transcription regulation</keyword>
<dbReference type="CDD" id="cd00383">
    <property type="entry name" value="trans_reg_C"/>
    <property type="match status" value="1"/>
</dbReference>
<dbReference type="PANTHER" id="PTHR48111">
    <property type="entry name" value="REGULATOR OF RPOS"/>
    <property type="match status" value="1"/>
</dbReference>
<dbReference type="GO" id="GO:0000976">
    <property type="term" value="F:transcription cis-regulatory region binding"/>
    <property type="evidence" value="ECO:0007669"/>
    <property type="project" value="TreeGrafter"/>
</dbReference>
<keyword evidence="5 9" id="KW-0238">DNA-binding</keyword>
<dbReference type="GO" id="GO:0000156">
    <property type="term" value="F:phosphorelay response regulator activity"/>
    <property type="evidence" value="ECO:0007669"/>
    <property type="project" value="TreeGrafter"/>
</dbReference>
<evidence type="ECO:0000256" key="3">
    <source>
        <dbReference type="ARBA" id="ARBA00023012"/>
    </source>
</evidence>
<dbReference type="SMART" id="SM00448">
    <property type="entry name" value="REC"/>
    <property type="match status" value="1"/>
</dbReference>
<feature type="DNA-binding region" description="OmpR/PhoB-type" evidence="9">
    <location>
        <begin position="128"/>
        <end position="224"/>
    </location>
</feature>
<dbReference type="FunFam" id="3.40.50.2300:FF:000001">
    <property type="entry name" value="DNA-binding response regulator PhoB"/>
    <property type="match status" value="1"/>
</dbReference>
<feature type="modified residue" description="4-aspartylphosphate" evidence="8">
    <location>
        <position position="53"/>
    </location>
</feature>
<evidence type="ECO:0000256" key="4">
    <source>
        <dbReference type="ARBA" id="ARBA00023015"/>
    </source>
</evidence>
<dbReference type="SMART" id="SM00862">
    <property type="entry name" value="Trans_reg_C"/>
    <property type="match status" value="1"/>
</dbReference>
<dbReference type="Pfam" id="PF00072">
    <property type="entry name" value="Response_reg"/>
    <property type="match status" value="1"/>
</dbReference>
<gene>
    <name evidence="12" type="ORF">bsdtb5_05110</name>
</gene>
<evidence type="ECO:0000256" key="5">
    <source>
        <dbReference type="ARBA" id="ARBA00023125"/>
    </source>
</evidence>
<dbReference type="InterPro" id="IPR039420">
    <property type="entry name" value="WalR-like"/>
</dbReference>
<evidence type="ECO:0000313" key="13">
    <source>
        <dbReference type="Proteomes" id="UP000595897"/>
    </source>
</evidence>
<dbReference type="InterPro" id="IPR011006">
    <property type="entry name" value="CheY-like_superfamily"/>
</dbReference>
<dbReference type="CDD" id="cd17574">
    <property type="entry name" value="REC_OmpR"/>
    <property type="match status" value="1"/>
</dbReference>
<protein>
    <recommendedName>
        <fullName evidence="1">Stage 0 sporulation protein A homolog</fullName>
    </recommendedName>
</protein>
<dbReference type="GO" id="GO:0032993">
    <property type="term" value="C:protein-DNA complex"/>
    <property type="evidence" value="ECO:0007669"/>
    <property type="project" value="TreeGrafter"/>
</dbReference>
<dbReference type="GO" id="GO:0005829">
    <property type="term" value="C:cytosol"/>
    <property type="evidence" value="ECO:0007669"/>
    <property type="project" value="TreeGrafter"/>
</dbReference>
<keyword evidence="6" id="KW-0804">Transcription</keyword>
<dbReference type="PROSITE" id="PS50110">
    <property type="entry name" value="RESPONSE_REGULATORY"/>
    <property type="match status" value="1"/>
</dbReference>
<keyword evidence="13" id="KW-1185">Reference proteome</keyword>
<dbReference type="InterPro" id="IPR001867">
    <property type="entry name" value="OmpR/PhoB-type_DNA-bd"/>
</dbReference>
<dbReference type="RefSeq" id="WP_271714501.1">
    <property type="nucleotide sequence ID" value="NZ_AP024169.1"/>
</dbReference>
<dbReference type="SUPFAM" id="SSF52172">
    <property type="entry name" value="CheY-like"/>
    <property type="match status" value="1"/>
</dbReference>
<proteinExistence type="predicted"/>
<evidence type="ECO:0000256" key="2">
    <source>
        <dbReference type="ARBA" id="ARBA00022553"/>
    </source>
</evidence>
<evidence type="ECO:0000313" key="12">
    <source>
        <dbReference type="EMBL" id="BCN29216.1"/>
    </source>
</evidence>
<evidence type="ECO:0000256" key="6">
    <source>
        <dbReference type="ARBA" id="ARBA00023163"/>
    </source>
</evidence>
<evidence type="ECO:0000259" key="11">
    <source>
        <dbReference type="PROSITE" id="PS51755"/>
    </source>
</evidence>
<feature type="domain" description="OmpR/PhoB-type" evidence="11">
    <location>
        <begin position="128"/>
        <end position="224"/>
    </location>
</feature>
<dbReference type="GO" id="GO:0006355">
    <property type="term" value="P:regulation of DNA-templated transcription"/>
    <property type="evidence" value="ECO:0007669"/>
    <property type="project" value="InterPro"/>
</dbReference>
<evidence type="ECO:0000256" key="9">
    <source>
        <dbReference type="PROSITE-ProRule" id="PRU01091"/>
    </source>
</evidence>
<evidence type="ECO:0000256" key="7">
    <source>
        <dbReference type="ARBA" id="ARBA00024867"/>
    </source>
</evidence>
<dbReference type="KEGG" id="ahb:bsdtb5_05110"/>
<dbReference type="Gene3D" id="1.10.10.10">
    <property type="entry name" value="Winged helix-like DNA-binding domain superfamily/Winged helix DNA-binding domain"/>
    <property type="match status" value="1"/>
</dbReference>
<comment type="function">
    <text evidence="7">May play the central regulatory role in sporulation. It may be an element of the effector pathway responsible for the activation of sporulation genes in response to nutritional stress. Spo0A may act in concert with spo0H (a sigma factor) to control the expression of some genes that are critical to the sporulation process.</text>
</comment>
<dbReference type="PANTHER" id="PTHR48111:SF73">
    <property type="entry name" value="ALKALINE PHOSPHATASE SYNTHESIS TRANSCRIPTIONAL REGULATORY PROTEIN PHOP"/>
    <property type="match status" value="1"/>
</dbReference>
<name>A0A7R7EHZ7_9FIRM</name>
<keyword evidence="2 8" id="KW-0597">Phosphoprotein</keyword>
<dbReference type="Pfam" id="PF00486">
    <property type="entry name" value="Trans_reg_C"/>
    <property type="match status" value="1"/>
</dbReference>